<evidence type="ECO:0000313" key="2">
    <source>
        <dbReference type="EMBL" id="CAB1434150.1"/>
    </source>
</evidence>
<proteinExistence type="predicted"/>
<organism evidence="2 3">
    <name type="scientific">Pleuronectes platessa</name>
    <name type="common">European plaice</name>
    <dbReference type="NCBI Taxonomy" id="8262"/>
    <lineage>
        <taxon>Eukaryota</taxon>
        <taxon>Metazoa</taxon>
        <taxon>Chordata</taxon>
        <taxon>Craniata</taxon>
        <taxon>Vertebrata</taxon>
        <taxon>Euteleostomi</taxon>
        <taxon>Actinopterygii</taxon>
        <taxon>Neopterygii</taxon>
        <taxon>Teleostei</taxon>
        <taxon>Neoteleostei</taxon>
        <taxon>Acanthomorphata</taxon>
        <taxon>Carangaria</taxon>
        <taxon>Pleuronectiformes</taxon>
        <taxon>Pleuronectoidei</taxon>
        <taxon>Pleuronectidae</taxon>
        <taxon>Pleuronectes</taxon>
    </lineage>
</organism>
<accession>A0A9N7UQ17</accession>
<dbReference type="Proteomes" id="UP001153269">
    <property type="component" value="Unassembled WGS sequence"/>
</dbReference>
<dbReference type="AlphaFoldDB" id="A0A9N7UQ17"/>
<reference evidence="2" key="1">
    <citation type="submission" date="2020-03" db="EMBL/GenBank/DDBJ databases">
        <authorList>
            <person name="Weist P."/>
        </authorList>
    </citation>
    <scope>NUCLEOTIDE SEQUENCE</scope>
</reference>
<gene>
    <name evidence="2" type="ORF">PLEPLA_LOCUS22220</name>
</gene>
<keyword evidence="3" id="KW-1185">Reference proteome</keyword>
<evidence type="ECO:0000256" key="1">
    <source>
        <dbReference type="SAM" id="MobiDB-lite"/>
    </source>
</evidence>
<comment type="caution">
    <text evidence="2">The sequence shown here is derived from an EMBL/GenBank/DDBJ whole genome shotgun (WGS) entry which is preliminary data.</text>
</comment>
<evidence type="ECO:0000313" key="3">
    <source>
        <dbReference type="Proteomes" id="UP001153269"/>
    </source>
</evidence>
<feature type="compositionally biased region" description="Low complexity" evidence="1">
    <location>
        <begin position="49"/>
        <end position="58"/>
    </location>
</feature>
<name>A0A9N7UQ17_PLEPL</name>
<protein>
    <submittedName>
        <fullName evidence="2">Uncharacterized protein</fullName>
    </submittedName>
</protein>
<feature type="region of interest" description="Disordered" evidence="1">
    <location>
        <begin position="44"/>
        <end position="64"/>
    </location>
</feature>
<dbReference type="EMBL" id="CADEAL010001635">
    <property type="protein sequence ID" value="CAB1434150.1"/>
    <property type="molecule type" value="Genomic_DNA"/>
</dbReference>
<sequence>MTGPGPTHPVSSPHRSLLSQFVHLSPVFTSKLIAPLGELFHCSSKRQARASPRSSSPSQTPPHPYAVVRQVTCGLIARSGACFRKLGSSHRGQNRSLLPTDGFDVSIFKGV</sequence>